<evidence type="ECO:0000313" key="2">
    <source>
        <dbReference type="EMBL" id="CEA05086.1"/>
    </source>
</evidence>
<dbReference type="PATRIC" id="fig|1461583.4.peg.2213"/>
<sequence>MGKSLHTVIGILLLLIAATMMTMTFEVVGTQVVLFRLSGVLLFVAGIYYLQRKAGFGNRHKKS</sequence>
<keyword evidence="1" id="KW-0812">Transmembrane</keyword>
<reference evidence="2" key="1">
    <citation type="submission" date="2014-07" db="EMBL/GenBank/DDBJ databases">
        <authorList>
            <person name="Urmite Genomes Urmite Genomes"/>
        </authorList>
    </citation>
    <scope>NUCLEOTIDE SEQUENCE</scope>
    <source>
        <strain evidence="2">13S34_air</strain>
    </source>
</reference>
<evidence type="ECO:0000256" key="1">
    <source>
        <dbReference type="SAM" id="Phobius"/>
    </source>
</evidence>
<gene>
    <name evidence="2" type="ORF">BN1050_02297</name>
</gene>
<keyword evidence="1" id="KW-1133">Transmembrane helix</keyword>
<dbReference type="HOGENOM" id="CLU_2880534_0_0_9"/>
<feature type="transmembrane region" description="Helical" evidence="1">
    <location>
        <begin position="31"/>
        <end position="50"/>
    </location>
</feature>
<feature type="transmembrane region" description="Helical" evidence="1">
    <location>
        <begin position="7"/>
        <end position="25"/>
    </location>
</feature>
<dbReference type="AlphaFoldDB" id="A0A078MK13"/>
<proteinExistence type="predicted"/>
<accession>A0A078MK13</accession>
<keyword evidence="1" id="KW-0472">Membrane</keyword>
<protein>
    <submittedName>
        <fullName evidence="2">Uncharacterized protein</fullName>
    </submittedName>
</protein>
<organism evidence="2">
    <name type="scientific">Metalysinibacillus saudimassiliensis</name>
    <dbReference type="NCBI Taxonomy" id="1461583"/>
    <lineage>
        <taxon>Bacteria</taxon>
        <taxon>Bacillati</taxon>
        <taxon>Bacillota</taxon>
        <taxon>Bacilli</taxon>
        <taxon>Bacillales</taxon>
        <taxon>Caryophanaceae</taxon>
        <taxon>Metalysinibacillus</taxon>
    </lineage>
</organism>
<name>A0A078MK13_9BACL</name>
<dbReference type="EMBL" id="LN483076">
    <property type="protein sequence ID" value="CEA05086.1"/>
    <property type="molecule type" value="Genomic_DNA"/>
</dbReference>